<accession>A0A066W3M9</accession>
<sequence length="663" mass="73072">MPTHLARSRAPFSASAAFRLGFRPFRCPARSRQLLTVSATRATERSERTASAVSTAERTVHPSNPPGSRPLPPLYISKHGLEVLEDPVYNYGAAHSAEERRKLKLGSYLPSAVHDLRTQVDRAYKQLQQRQEIAELGDAEEQASLMQYTFLRSLKDQNQVLFYALLQESLKETLKIIYTPVVGDSIINFSRLFRRPDGIFLSYPSYAEEVQSRGRDAGRQYIRNALTHYGELGPNDVDLLVATDGEGILGIGDWGVGGINICIGKSSIYTLGAGIDPNRTLSIALDVGTNNMQLREDPLYLGWSHDRITGEEYDNFVDDYVHVAASIFPHSLLHFEDFGNANALRLLNRYKDQVACFNDDVQGTGAVALAAVMSVCKVKNEYLNDQTYVVFGAGTAGLGITNRIRDALCTREGMTKEEANKRFYLIDREGLLTKSMQGLREGQAEFARDESEVSSWSKSVDTEGFSLLDVVKNAKPTILIGVSGQHGTFNEQVVKEMCKHCKRPAIFPLSNPSRLSEGVPAQISEWSNGKALMATGSPFDPVDILGKERKYIVAESNNAMFYPALGLGVVVAKANRVSDALIVAGVEALASLSPALKDPEDALLPDLHDVRNISMKVAAAVVRAAQQEGTAQAKGLPETLEGLEEYIRDRAWEPLYRELRPKS</sequence>
<evidence type="ECO:0000259" key="11">
    <source>
        <dbReference type="SMART" id="SM01274"/>
    </source>
</evidence>
<dbReference type="RefSeq" id="XP_013243784.1">
    <property type="nucleotide sequence ID" value="XM_013388330.1"/>
</dbReference>
<dbReference type="Gene3D" id="3.40.50.720">
    <property type="entry name" value="NAD(P)-binding Rossmann-like Domain"/>
    <property type="match status" value="1"/>
</dbReference>
<reference evidence="12 13" key="1">
    <citation type="submission" date="2014-05" db="EMBL/GenBank/DDBJ databases">
        <title>Draft genome sequence of a rare smut relative, Tilletiaria anomala UBC 951.</title>
        <authorList>
            <consortium name="DOE Joint Genome Institute"/>
            <person name="Toome M."/>
            <person name="Kuo A."/>
            <person name="Henrissat B."/>
            <person name="Lipzen A."/>
            <person name="Tritt A."/>
            <person name="Yoshinaga Y."/>
            <person name="Zane M."/>
            <person name="Barry K."/>
            <person name="Grigoriev I.V."/>
            <person name="Spatafora J.W."/>
            <person name="Aimea M.C."/>
        </authorList>
    </citation>
    <scope>NUCLEOTIDE SEQUENCE [LARGE SCALE GENOMIC DNA]</scope>
    <source>
        <strain evidence="12 13">UBC 951</strain>
    </source>
</reference>
<comment type="similarity">
    <text evidence="2 8">Belongs to the malic enzymes family.</text>
</comment>
<dbReference type="SMART" id="SM01274">
    <property type="entry name" value="malic"/>
    <property type="match status" value="1"/>
</dbReference>
<dbReference type="InterPro" id="IPR015884">
    <property type="entry name" value="Malic_enzyme_CS"/>
</dbReference>
<dbReference type="FunCoup" id="A0A066W3M9">
    <property type="interactions" value="287"/>
</dbReference>
<gene>
    <name evidence="12" type="ORF">K437DRAFT_255954</name>
</gene>
<dbReference type="SUPFAM" id="SSF53223">
    <property type="entry name" value="Aminoacid dehydrogenase-like, N-terminal domain"/>
    <property type="match status" value="1"/>
</dbReference>
<feature type="binding site" evidence="7">
    <location>
        <position position="360"/>
    </location>
    <ligand>
        <name>a divalent metal cation</name>
        <dbReference type="ChEBI" id="CHEBI:60240"/>
    </ligand>
</feature>
<dbReference type="Pfam" id="PF00390">
    <property type="entry name" value="malic"/>
    <property type="match status" value="1"/>
</dbReference>
<dbReference type="InterPro" id="IPR012301">
    <property type="entry name" value="Malic_N_dom"/>
</dbReference>
<comment type="cofactor">
    <cofactor evidence="1">
        <name>Mn(2+)</name>
        <dbReference type="ChEBI" id="CHEBI:29035"/>
    </cofactor>
</comment>
<dbReference type="PRINTS" id="PR00072">
    <property type="entry name" value="MALOXRDTASE"/>
</dbReference>
<evidence type="ECO:0000256" key="2">
    <source>
        <dbReference type="ARBA" id="ARBA00008785"/>
    </source>
</evidence>
<feature type="binding site" evidence="7">
    <location>
        <position position="337"/>
    </location>
    <ligand>
        <name>a divalent metal cation</name>
        <dbReference type="ChEBI" id="CHEBI:60240"/>
    </ligand>
</feature>
<evidence type="ECO:0000256" key="5">
    <source>
        <dbReference type="PIRSR" id="PIRSR000106-1"/>
    </source>
</evidence>
<evidence type="ECO:0000256" key="4">
    <source>
        <dbReference type="ARBA" id="ARBA00023027"/>
    </source>
</evidence>
<dbReference type="InterPro" id="IPR046346">
    <property type="entry name" value="Aminoacid_DH-like_N_sf"/>
</dbReference>
<evidence type="ECO:0000256" key="3">
    <source>
        <dbReference type="ARBA" id="ARBA00022723"/>
    </source>
</evidence>
<keyword evidence="3 7" id="KW-0479">Metal-binding</keyword>
<proteinExistence type="inferred from homology"/>
<dbReference type="InterPro" id="IPR036291">
    <property type="entry name" value="NAD(P)-bd_dom_sf"/>
</dbReference>
<evidence type="ECO:0000256" key="8">
    <source>
        <dbReference type="RuleBase" id="RU003426"/>
    </source>
</evidence>
<dbReference type="HOGENOM" id="CLU_011405_5_2_1"/>
<organism evidence="12 13">
    <name type="scientific">Tilletiaria anomala (strain ATCC 24038 / CBS 436.72 / UBC 951)</name>
    <dbReference type="NCBI Taxonomy" id="1037660"/>
    <lineage>
        <taxon>Eukaryota</taxon>
        <taxon>Fungi</taxon>
        <taxon>Dikarya</taxon>
        <taxon>Basidiomycota</taxon>
        <taxon>Ustilaginomycotina</taxon>
        <taxon>Exobasidiomycetes</taxon>
        <taxon>Georgefischeriales</taxon>
        <taxon>Tilletiariaceae</taxon>
        <taxon>Tilletiaria</taxon>
    </lineage>
</organism>
<dbReference type="Gene3D" id="3.40.50.10380">
    <property type="entry name" value="Malic enzyme, N-terminal domain"/>
    <property type="match status" value="1"/>
</dbReference>
<evidence type="ECO:0000256" key="6">
    <source>
        <dbReference type="PIRSR" id="PIRSR000106-2"/>
    </source>
</evidence>
<feature type="binding site" evidence="6">
    <location>
        <position position="511"/>
    </location>
    <ligand>
        <name>(S)-malate</name>
        <dbReference type="ChEBI" id="CHEBI:15589"/>
    </ligand>
</feature>
<dbReference type="GeneID" id="25264288"/>
<protein>
    <recommendedName>
        <fullName evidence="8">Malic enzyme</fullName>
    </recommendedName>
</protein>
<feature type="active site" description="Proton acceptor" evidence="5">
    <location>
        <position position="265"/>
    </location>
</feature>
<dbReference type="NCBIfam" id="NF010052">
    <property type="entry name" value="PRK13529.1"/>
    <property type="match status" value="1"/>
</dbReference>
<dbReference type="PANTHER" id="PTHR23406:SF34">
    <property type="entry name" value="NAD-DEPENDENT MALIC ENZYME, MITOCHONDRIAL"/>
    <property type="match status" value="1"/>
</dbReference>
<dbReference type="PROSITE" id="PS00331">
    <property type="entry name" value="MALIC_ENZYMES"/>
    <property type="match status" value="1"/>
</dbReference>
<evidence type="ECO:0000256" key="7">
    <source>
        <dbReference type="PIRSR" id="PIRSR000106-3"/>
    </source>
</evidence>
<evidence type="ECO:0000313" key="12">
    <source>
        <dbReference type="EMBL" id="KDN47163.1"/>
    </source>
</evidence>
<dbReference type="InParanoid" id="A0A066W3M9"/>
<evidence type="ECO:0000313" key="13">
    <source>
        <dbReference type="Proteomes" id="UP000027361"/>
    </source>
</evidence>
<feature type="binding site" evidence="6">
    <location>
        <position position="557"/>
    </location>
    <ligand>
        <name>(S)-malate</name>
        <dbReference type="ChEBI" id="CHEBI:15589"/>
    </ligand>
</feature>
<dbReference type="OMA" id="QIVNHMV"/>
<name>A0A066W3M9_TILAU</name>
<dbReference type="PIRSF" id="PIRSF000106">
    <property type="entry name" value="ME"/>
    <property type="match status" value="1"/>
</dbReference>
<keyword evidence="13" id="KW-1185">Reference proteome</keyword>
<comment type="caution">
    <text evidence="12">The sequence shown here is derived from an EMBL/GenBank/DDBJ whole genome shotgun (WGS) entry which is preliminary data.</text>
</comment>
<dbReference type="InterPro" id="IPR001891">
    <property type="entry name" value="Malic_OxRdtase"/>
</dbReference>
<evidence type="ECO:0000256" key="1">
    <source>
        <dbReference type="ARBA" id="ARBA00001936"/>
    </source>
</evidence>
<evidence type="ECO:0000259" key="10">
    <source>
        <dbReference type="SMART" id="SM00919"/>
    </source>
</evidence>
<dbReference type="PANTHER" id="PTHR23406">
    <property type="entry name" value="MALIC ENZYME-RELATED"/>
    <property type="match status" value="1"/>
</dbReference>
<dbReference type="GO" id="GO:0004471">
    <property type="term" value="F:malate dehydrogenase (decarboxylating) (NAD+) activity"/>
    <property type="evidence" value="ECO:0007669"/>
    <property type="project" value="TreeGrafter"/>
</dbReference>
<keyword evidence="4" id="KW-0520">NAD</keyword>
<feature type="active site" description="Proton donor" evidence="5">
    <location>
        <position position="178"/>
    </location>
</feature>
<dbReference type="GO" id="GO:0051287">
    <property type="term" value="F:NAD binding"/>
    <property type="evidence" value="ECO:0007669"/>
    <property type="project" value="InterPro"/>
</dbReference>
<evidence type="ECO:0000256" key="9">
    <source>
        <dbReference type="SAM" id="MobiDB-lite"/>
    </source>
</evidence>
<dbReference type="OrthoDB" id="5365701at2759"/>
<feature type="compositionally biased region" description="Pro residues" evidence="9">
    <location>
        <begin position="63"/>
        <end position="72"/>
    </location>
</feature>
<dbReference type="GO" id="GO:0006108">
    <property type="term" value="P:malate metabolic process"/>
    <property type="evidence" value="ECO:0007669"/>
    <property type="project" value="TreeGrafter"/>
</dbReference>
<dbReference type="InterPro" id="IPR037062">
    <property type="entry name" value="Malic_N_dom_sf"/>
</dbReference>
<dbReference type="EMBL" id="JMSN01000031">
    <property type="protein sequence ID" value="KDN47163.1"/>
    <property type="molecule type" value="Genomic_DNA"/>
</dbReference>
<dbReference type="Pfam" id="PF03949">
    <property type="entry name" value="Malic_M"/>
    <property type="match status" value="1"/>
</dbReference>
<feature type="domain" description="Malic enzyme N-terminal" evidence="11">
    <location>
        <begin position="155"/>
        <end position="351"/>
    </location>
</feature>
<dbReference type="SUPFAM" id="SSF51735">
    <property type="entry name" value="NAD(P)-binding Rossmann-fold domains"/>
    <property type="match status" value="1"/>
</dbReference>
<dbReference type="GO" id="GO:0005739">
    <property type="term" value="C:mitochondrion"/>
    <property type="evidence" value="ECO:0007669"/>
    <property type="project" value="TreeGrafter"/>
</dbReference>
<dbReference type="SMART" id="SM00919">
    <property type="entry name" value="Malic_M"/>
    <property type="match status" value="1"/>
</dbReference>
<feature type="region of interest" description="Disordered" evidence="9">
    <location>
        <begin position="41"/>
        <end position="72"/>
    </location>
</feature>
<feature type="binding site" evidence="7">
    <location>
        <position position="336"/>
    </location>
    <ligand>
        <name>a divalent metal cation</name>
        <dbReference type="ChEBI" id="CHEBI:60240"/>
    </ligand>
</feature>
<dbReference type="AlphaFoldDB" id="A0A066W3M9"/>
<dbReference type="Proteomes" id="UP000027361">
    <property type="component" value="Unassembled WGS sequence"/>
</dbReference>
<dbReference type="InterPro" id="IPR012302">
    <property type="entry name" value="Malic_NAD-bd"/>
</dbReference>
<keyword evidence="8" id="KW-0560">Oxidoreductase</keyword>
<dbReference type="GO" id="GO:0005829">
    <property type="term" value="C:cytosol"/>
    <property type="evidence" value="ECO:0007669"/>
    <property type="project" value="TreeGrafter"/>
</dbReference>
<dbReference type="STRING" id="1037660.A0A066W3M9"/>
<feature type="domain" description="Malic enzyme NAD-binding" evidence="10">
    <location>
        <begin position="361"/>
        <end position="626"/>
    </location>
</feature>
<comment type="cofactor">
    <cofactor evidence="7">
        <name>Mg(2+)</name>
        <dbReference type="ChEBI" id="CHEBI:18420"/>
    </cofactor>
    <cofactor evidence="7">
        <name>Mn(2+)</name>
        <dbReference type="ChEBI" id="CHEBI:29035"/>
    </cofactor>
    <text evidence="7">Divalent metal cations. Prefers magnesium or manganese.</text>
</comment>
<dbReference type="GO" id="GO:0046872">
    <property type="term" value="F:metal ion binding"/>
    <property type="evidence" value="ECO:0007669"/>
    <property type="project" value="UniProtKB-KW"/>
</dbReference>